<accession>A0A9D3V5N8</accession>
<dbReference type="Proteomes" id="UP000828251">
    <property type="component" value="Unassembled WGS sequence"/>
</dbReference>
<evidence type="ECO:0000256" key="1">
    <source>
        <dbReference type="SAM" id="Phobius"/>
    </source>
</evidence>
<keyword evidence="1" id="KW-0812">Transmembrane</keyword>
<name>A0A9D3V5N8_9ROSI</name>
<dbReference type="EMBL" id="JAIQCV010000008">
    <property type="protein sequence ID" value="KAH1072637.1"/>
    <property type="molecule type" value="Genomic_DNA"/>
</dbReference>
<proteinExistence type="predicted"/>
<protein>
    <submittedName>
        <fullName evidence="2">Uncharacterized protein</fullName>
    </submittedName>
</protein>
<evidence type="ECO:0000313" key="3">
    <source>
        <dbReference type="Proteomes" id="UP000828251"/>
    </source>
</evidence>
<evidence type="ECO:0000313" key="2">
    <source>
        <dbReference type="EMBL" id="KAH1072637.1"/>
    </source>
</evidence>
<keyword evidence="1" id="KW-0472">Membrane</keyword>
<comment type="caution">
    <text evidence="2">The sequence shown here is derived from an EMBL/GenBank/DDBJ whole genome shotgun (WGS) entry which is preliminary data.</text>
</comment>
<sequence>MKHGQYNKSSDFENIQFDHSSNPIIVMFLWKLCTMCFTFFVVMVYSPYLLTTHFESSIPTHESGIHFMANRLPFLGVLAVKGLTTATDPPVPYPLSVIGVFITFPSSGLSTQPFYQTITILFTYLRSEGDLNRRGFLPPSISMSRSVAPKLPIRAPHNLHLGRYA</sequence>
<reference evidence="2 3" key="1">
    <citation type="journal article" date="2021" name="Plant Biotechnol. J.">
        <title>Multi-omics assisted identification of the key and species-specific regulatory components of drought-tolerant mechanisms in Gossypium stocksii.</title>
        <authorList>
            <person name="Yu D."/>
            <person name="Ke L."/>
            <person name="Zhang D."/>
            <person name="Wu Y."/>
            <person name="Sun Y."/>
            <person name="Mei J."/>
            <person name="Sun J."/>
            <person name="Sun Y."/>
        </authorList>
    </citation>
    <scope>NUCLEOTIDE SEQUENCE [LARGE SCALE GENOMIC DNA]</scope>
    <source>
        <strain evidence="3">cv. E1</strain>
        <tissue evidence="2">Leaf</tissue>
    </source>
</reference>
<feature type="transmembrane region" description="Helical" evidence="1">
    <location>
        <begin position="24"/>
        <end position="45"/>
    </location>
</feature>
<keyword evidence="1" id="KW-1133">Transmembrane helix</keyword>
<organism evidence="2 3">
    <name type="scientific">Gossypium stocksii</name>
    <dbReference type="NCBI Taxonomy" id="47602"/>
    <lineage>
        <taxon>Eukaryota</taxon>
        <taxon>Viridiplantae</taxon>
        <taxon>Streptophyta</taxon>
        <taxon>Embryophyta</taxon>
        <taxon>Tracheophyta</taxon>
        <taxon>Spermatophyta</taxon>
        <taxon>Magnoliopsida</taxon>
        <taxon>eudicotyledons</taxon>
        <taxon>Gunneridae</taxon>
        <taxon>Pentapetalae</taxon>
        <taxon>rosids</taxon>
        <taxon>malvids</taxon>
        <taxon>Malvales</taxon>
        <taxon>Malvaceae</taxon>
        <taxon>Malvoideae</taxon>
        <taxon>Gossypium</taxon>
    </lineage>
</organism>
<dbReference type="AlphaFoldDB" id="A0A9D3V5N8"/>
<keyword evidence="3" id="KW-1185">Reference proteome</keyword>
<gene>
    <name evidence="2" type="ORF">J1N35_024965</name>
</gene>